<dbReference type="SUPFAM" id="SSF50916">
    <property type="entry name" value="Rap30/74 interaction domains"/>
    <property type="match status" value="1"/>
</dbReference>
<dbReference type="RefSeq" id="XP_018189410.1">
    <property type="nucleotide sequence ID" value="XM_018332481.1"/>
</dbReference>
<dbReference type="STRING" id="1328760.A0A165HR21"/>
<name>A0A165HR21_XYLHT</name>
<evidence type="ECO:0000313" key="14">
    <source>
        <dbReference type="Proteomes" id="UP000076632"/>
    </source>
</evidence>
<sequence>MATNGVTVKTEPGVEPRIKPDPDSAEQSPVAFEDEDIYEDAGDLDFSHAGNPVWLMRIPKILWENWSNIGDDEEIQIGTVRLEGTQQHVNRLSLLLSSELEQNRDVPKEYNLRITNESPANTYVFTEKDLPGYASKVRSGRPVGDRLPPSSRPETHDRRYGKDRGKRWEPYYRKAIPKQTAMVGQVQHEVNCLPVENEESRNIMERWTLEKTKPKRETKFLSGNVGAHGGNLLQPGTLGAAGNFGGFIKTTGPQKARAQEQKAARIPQNELLDLIYRCFQRYNYWSIRSLRAELNQPEAYLKQTLEKVAMLVRQGPFAMTWTLKPEAKESTYANAESYTNVKNEIAPDAGFEGGSDMDEGDVGDEDDDENIKMEDVLP</sequence>
<dbReference type="CDD" id="cd07980">
    <property type="entry name" value="TFIIF_beta"/>
    <property type="match status" value="1"/>
</dbReference>
<comment type="subcellular location">
    <subcellularLocation>
        <location evidence="1">Nucleus</location>
    </subcellularLocation>
</comment>
<feature type="compositionally biased region" description="Acidic residues" evidence="10">
    <location>
        <begin position="355"/>
        <end position="369"/>
    </location>
</feature>
<keyword evidence="4" id="KW-0805">Transcription regulation</keyword>
<gene>
    <name evidence="13" type="ORF">L228DRAFT_246706</name>
</gene>
<feature type="domain" description="TFIIF beta subunit HTH" evidence="11">
    <location>
        <begin position="264"/>
        <end position="328"/>
    </location>
</feature>
<dbReference type="InterPro" id="IPR036390">
    <property type="entry name" value="WH_DNA-bd_sf"/>
</dbReference>
<dbReference type="PANTHER" id="PTHR10445:SF0">
    <property type="entry name" value="GENERAL TRANSCRIPTION FACTOR IIF SUBUNIT 2"/>
    <property type="match status" value="1"/>
</dbReference>
<dbReference type="SUPFAM" id="SSF46785">
    <property type="entry name" value="Winged helix' DNA-binding domain"/>
    <property type="match status" value="1"/>
</dbReference>
<feature type="region of interest" description="Disordered" evidence="10">
    <location>
        <begin position="134"/>
        <end position="164"/>
    </location>
</feature>
<evidence type="ECO:0000256" key="8">
    <source>
        <dbReference type="ARBA" id="ARBA00081473"/>
    </source>
</evidence>
<dbReference type="GO" id="GO:0003677">
    <property type="term" value="F:DNA binding"/>
    <property type="evidence" value="ECO:0007669"/>
    <property type="project" value="UniProtKB-KW"/>
</dbReference>
<feature type="region of interest" description="Disordered" evidence="10">
    <location>
        <begin position="343"/>
        <end position="378"/>
    </location>
</feature>
<dbReference type="FunCoup" id="A0A165HR21">
    <property type="interactions" value="491"/>
</dbReference>
<proteinExistence type="inferred from homology"/>
<dbReference type="OrthoDB" id="26094at2759"/>
<feature type="region of interest" description="Disordered" evidence="10">
    <location>
        <begin position="1"/>
        <end position="29"/>
    </location>
</feature>
<evidence type="ECO:0000256" key="2">
    <source>
        <dbReference type="ARBA" id="ARBA00009543"/>
    </source>
</evidence>
<dbReference type="Proteomes" id="UP000076632">
    <property type="component" value="Unassembled WGS sequence"/>
</dbReference>
<keyword evidence="6" id="KW-0804">Transcription</keyword>
<evidence type="ECO:0000256" key="7">
    <source>
        <dbReference type="ARBA" id="ARBA00023242"/>
    </source>
</evidence>
<dbReference type="GO" id="GO:0005674">
    <property type="term" value="C:transcription factor TFIIF complex"/>
    <property type="evidence" value="ECO:0007669"/>
    <property type="project" value="InterPro"/>
</dbReference>
<dbReference type="FunFam" id="1.10.10.10:FF:000035">
    <property type="entry name" value="General transcription factor IIF subunit 2"/>
    <property type="match status" value="1"/>
</dbReference>
<dbReference type="InterPro" id="IPR036388">
    <property type="entry name" value="WH-like_DNA-bd_sf"/>
</dbReference>
<feature type="compositionally biased region" description="Basic and acidic residues" evidence="10">
    <location>
        <begin position="153"/>
        <end position="164"/>
    </location>
</feature>
<dbReference type="Pfam" id="PF02270">
    <property type="entry name" value="TFIIF_beta"/>
    <property type="match status" value="1"/>
</dbReference>
<dbReference type="GeneID" id="28897618"/>
<dbReference type="GO" id="GO:0006367">
    <property type="term" value="P:transcription initiation at RNA polymerase II promoter"/>
    <property type="evidence" value="ECO:0007669"/>
    <property type="project" value="InterPro"/>
</dbReference>
<feature type="compositionally biased region" description="Basic and acidic residues" evidence="10">
    <location>
        <begin position="12"/>
        <end position="22"/>
    </location>
</feature>
<reference evidence="13 14" key="1">
    <citation type="journal article" date="2016" name="Fungal Biol.">
        <title>The genome of Xylona heveae provides a window into fungal endophytism.</title>
        <authorList>
            <person name="Gazis R."/>
            <person name="Kuo A."/>
            <person name="Riley R."/>
            <person name="LaButti K."/>
            <person name="Lipzen A."/>
            <person name="Lin J."/>
            <person name="Amirebrahimi M."/>
            <person name="Hesse C.N."/>
            <person name="Spatafora J.W."/>
            <person name="Henrissat B."/>
            <person name="Hainaut M."/>
            <person name="Grigoriev I.V."/>
            <person name="Hibbett D.S."/>
        </authorList>
    </citation>
    <scope>NUCLEOTIDE SEQUENCE [LARGE SCALE GENOMIC DNA]</scope>
    <source>
        <strain evidence="13 14">TC161</strain>
    </source>
</reference>
<dbReference type="EMBL" id="KV407457">
    <property type="protein sequence ID" value="KZF23855.1"/>
    <property type="molecule type" value="Genomic_DNA"/>
</dbReference>
<dbReference type="OMA" id="ANCPEHQ"/>
<protein>
    <recommendedName>
        <fullName evidence="3">Transcription initiation factor IIF subunit beta</fullName>
    </recommendedName>
    <alternativeName>
        <fullName evidence="9">TFIIF medium subunit</fullName>
    </alternativeName>
    <alternativeName>
        <fullName evidence="8">TFIIF-beta</fullName>
    </alternativeName>
</protein>
<dbReference type="Pfam" id="PF17683">
    <property type="entry name" value="TFIIF_beta_N"/>
    <property type="match status" value="1"/>
</dbReference>
<dbReference type="AlphaFoldDB" id="A0A165HR21"/>
<organism evidence="13 14">
    <name type="scientific">Xylona heveae (strain CBS 132557 / TC161)</name>
    <dbReference type="NCBI Taxonomy" id="1328760"/>
    <lineage>
        <taxon>Eukaryota</taxon>
        <taxon>Fungi</taxon>
        <taxon>Dikarya</taxon>
        <taxon>Ascomycota</taxon>
        <taxon>Pezizomycotina</taxon>
        <taxon>Xylonomycetes</taxon>
        <taxon>Xylonales</taxon>
        <taxon>Xylonaceae</taxon>
        <taxon>Xylona</taxon>
    </lineage>
</organism>
<evidence type="ECO:0000256" key="6">
    <source>
        <dbReference type="ARBA" id="ARBA00023163"/>
    </source>
</evidence>
<evidence type="ECO:0000256" key="3">
    <source>
        <dbReference type="ARBA" id="ARBA00021453"/>
    </source>
</evidence>
<comment type="similarity">
    <text evidence="2">Belongs to the TFIIF beta subunit family.</text>
</comment>
<keyword evidence="5" id="KW-0238">DNA-binding</keyword>
<dbReference type="Gene3D" id="1.10.10.10">
    <property type="entry name" value="Winged helix-like DNA-binding domain superfamily/Winged helix DNA-binding domain"/>
    <property type="match status" value="1"/>
</dbReference>
<evidence type="ECO:0000256" key="4">
    <source>
        <dbReference type="ARBA" id="ARBA00023015"/>
    </source>
</evidence>
<keyword evidence="14" id="KW-1185">Reference proteome</keyword>
<evidence type="ECO:0000256" key="9">
    <source>
        <dbReference type="ARBA" id="ARBA00081863"/>
    </source>
</evidence>
<evidence type="ECO:0000259" key="11">
    <source>
        <dbReference type="Pfam" id="PF02270"/>
    </source>
</evidence>
<evidence type="ECO:0000256" key="1">
    <source>
        <dbReference type="ARBA" id="ARBA00004123"/>
    </source>
</evidence>
<dbReference type="PANTHER" id="PTHR10445">
    <property type="entry name" value="GENERAL TRANSCRIPTION FACTOR IIF SUBUNIT 2"/>
    <property type="match status" value="1"/>
</dbReference>
<dbReference type="InterPro" id="IPR011039">
    <property type="entry name" value="TFIIF_interaction"/>
</dbReference>
<keyword evidence="7" id="KW-0539">Nucleus</keyword>
<feature type="domain" description="TFIIF beta subunit N-terminal" evidence="12">
    <location>
        <begin position="51"/>
        <end position="195"/>
    </location>
</feature>
<evidence type="ECO:0000256" key="5">
    <source>
        <dbReference type="ARBA" id="ARBA00023125"/>
    </source>
</evidence>
<accession>A0A165HR21</accession>
<dbReference type="InParanoid" id="A0A165HR21"/>
<dbReference type="InterPro" id="IPR040450">
    <property type="entry name" value="TFIIF_beta_HTH"/>
</dbReference>
<dbReference type="InterPro" id="IPR003196">
    <property type="entry name" value="TFIIF_beta"/>
</dbReference>
<dbReference type="InterPro" id="IPR040504">
    <property type="entry name" value="TFIIF_beta_N"/>
</dbReference>
<evidence type="ECO:0000259" key="12">
    <source>
        <dbReference type="Pfam" id="PF17683"/>
    </source>
</evidence>
<evidence type="ECO:0000313" key="13">
    <source>
        <dbReference type="EMBL" id="KZF23855.1"/>
    </source>
</evidence>
<evidence type="ECO:0000256" key="10">
    <source>
        <dbReference type="SAM" id="MobiDB-lite"/>
    </source>
</evidence>